<dbReference type="Gene3D" id="3.30.9.10">
    <property type="entry name" value="D-Amino Acid Oxidase, subunit A, domain 2"/>
    <property type="match status" value="1"/>
</dbReference>
<dbReference type="AlphaFoldDB" id="A0A0U0X8E1"/>
<feature type="compositionally biased region" description="Polar residues" evidence="1">
    <location>
        <begin position="457"/>
        <end position="472"/>
    </location>
</feature>
<evidence type="ECO:0000256" key="1">
    <source>
        <dbReference type="SAM" id="MobiDB-lite"/>
    </source>
</evidence>
<evidence type="ECO:0000313" key="6">
    <source>
        <dbReference type="Proteomes" id="UP000284557"/>
    </source>
</evidence>
<keyword evidence="3" id="KW-0560">Oxidoreductase</keyword>
<dbReference type="Gene3D" id="3.50.50.60">
    <property type="entry name" value="FAD/NAD(P)-binding domain"/>
    <property type="match status" value="1"/>
</dbReference>
<accession>A0A0U0X8E1</accession>
<dbReference type="InterPro" id="IPR036188">
    <property type="entry name" value="FAD/NAD-bd_sf"/>
</dbReference>
<dbReference type="EMBL" id="CSUW01000006">
    <property type="protein sequence ID" value="CPT38173.1"/>
    <property type="molecule type" value="Genomic_DNA"/>
</dbReference>
<evidence type="ECO:0000313" key="5">
    <source>
        <dbReference type="Proteomes" id="UP000038487"/>
    </source>
</evidence>
<dbReference type="Proteomes" id="UP000038487">
    <property type="component" value="Unassembled WGS sequence"/>
</dbReference>
<dbReference type="RefSeq" id="WP_005086021.1">
    <property type="nucleotide sequence ID" value="NZ_CM125927.1"/>
</dbReference>
<proteinExistence type="predicted"/>
<feature type="region of interest" description="Disordered" evidence="1">
    <location>
        <begin position="443"/>
        <end position="472"/>
    </location>
</feature>
<dbReference type="Pfam" id="PF01266">
    <property type="entry name" value="DAO"/>
    <property type="match status" value="1"/>
</dbReference>
<dbReference type="PANTHER" id="PTHR13847:SF281">
    <property type="entry name" value="FAD DEPENDENT OXIDOREDUCTASE DOMAIN-CONTAINING PROTEIN"/>
    <property type="match status" value="1"/>
</dbReference>
<dbReference type="Proteomes" id="UP000284557">
    <property type="component" value="Unassembled WGS sequence"/>
</dbReference>
<reference evidence="4 6" key="2">
    <citation type="submission" date="2018-08" db="EMBL/GenBank/DDBJ databases">
        <title>Linezolid Resistance in Mycobacterium abscessus: MIC Distribution and Comprehensive Investigation of Resistance Mechanisms.</title>
        <authorList>
            <person name="Ye M."/>
            <person name="Xu L."/>
            <person name="Zou Y."/>
            <person name="Li B."/>
            <person name="Guo Q."/>
            <person name="Zhang Y."/>
            <person name="Zhan M."/>
            <person name="Xu B."/>
            <person name="Yu F."/>
            <person name="Zhang Z."/>
            <person name="Chu H."/>
        </authorList>
    </citation>
    <scope>NUCLEOTIDE SEQUENCE [LARGE SCALE GENOMIC DNA]</scope>
    <source>
        <strain evidence="4 6">G143</strain>
    </source>
</reference>
<dbReference type="GO" id="GO:0016491">
    <property type="term" value="F:oxidoreductase activity"/>
    <property type="evidence" value="ECO:0007669"/>
    <property type="project" value="UniProtKB-KW"/>
</dbReference>
<dbReference type="SUPFAM" id="SSF51905">
    <property type="entry name" value="FAD/NAD(P)-binding domain"/>
    <property type="match status" value="1"/>
</dbReference>
<sequence>MNGTEIGHLAETAPIWWPGSPESAAPITDGRHDVDVLVIGAGLAGLAAAYFVTELRPELSVAVLEAKHVGAGATGRSTGIVSPGLSMPMAAFRRKYGDDAAIASFDATFHGVGLLRDLVAKENIDCDARDEPHTLVALTDRSLARMVTHLENLAELGREVPWLSSQEVVQWAGAGYKAGFAYRDAMVVDPYRLVTGMADILRRRGAPVYEHSPVISIEADATGVCVFTARAQVRARHAFLATDGYSGTLNPLKSSVIPLRTHLLATAPLTEGQLAELGWSGRGAIIDQRTFFNYYRMSADKRVVFGGGPAFVPSRIPSRDIKRSRVIQQRVRRELTERFPVLADVEIDAAWSGITASSFDRNPVVGPVPGMDGLWFAGSWCGHGFSTSVDTGWRFAKTLVGEPLPANIPWFRSGAQRVPTTLLRNVATGAYLKALDAADALDAKTSNPPQVARPTAGRQTSRGTTTLAEADK</sequence>
<dbReference type="GeneID" id="93379219"/>
<dbReference type="EC" id="1.4.3.-" evidence="3"/>
<dbReference type="GO" id="GO:0005737">
    <property type="term" value="C:cytoplasm"/>
    <property type="evidence" value="ECO:0007669"/>
    <property type="project" value="TreeGrafter"/>
</dbReference>
<dbReference type="EMBL" id="QXBN01000005">
    <property type="protein sequence ID" value="RIT40655.1"/>
    <property type="molecule type" value="Genomic_DNA"/>
</dbReference>
<name>A0A0U0X8E1_9MYCO</name>
<gene>
    <name evidence="3" type="primary">puuB_2</name>
    <name evidence="4" type="ORF">D2E76_08670</name>
    <name evidence="3" type="ORF">ERS075527_02872</name>
</gene>
<feature type="domain" description="FAD dependent oxidoreductase" evidence="2">
    <location>
        <begin position="35"/>
        <end position="395"/>
    </location>
</feature>
<evidence type="ECO:0000259" key="2">
    <source>
        <dbReference type="Pfam" id="PF01266"/>
    </source>
</evidence>
<evidence type="ECO:0000313" key="3">
    <source>
        <dbReference type="EMBL" id="CPT38173.1"/>
    </source>
</evidence>
<protein>
    <submittedName>
        <fullName evidence="3 4">Oxidoreductase</fullName>
        <ecNumber evidence="3">1.4.3.-</ecNumber>
    </submittedName>
</protein>
<evidence type="ECO:0000313" key="4">
    <source>
        <dbReference type="EMBL" id="RIT40655.1"/>
    </source>
</evidence>
<dbReference type="InterPro" id="IPR006076">
    <property type="entry name" value="FAD-dep_OxRdtase"/>
</dbReference>
<comment type="caution">
    <text evidence="3">The sequence shown here is derived from an EMBL/GenBank/DDBJ whole genome shotgun (WGS) entry which is preliminary data.</text>
</comment>
<dbReference type="PANTHER" id="PTHR13847">
    <property type="entry name" value="SARCOSINE DEHYDROGENASE-RELATED"/>
    <property type="match status" value="1"/>
</dbReference>
<organism evidence="3 5">
    <name type="scientific">Mycobacteroides abscessus</name>
    <dbReference type="NCBI Taxonomy" id="36809"/>
    <lineage>
        <taxon>Bacteria</taxon>
        <taxon>Bacillati</taxon>
        <taxon>Actinomycetota</taxon>
        <taxon>Actinomycetes</taxon>
        <taxon>Mycobacteriales</taxon>
        <taxon>Mycobacteriaceae</taxon>
        <taxon>Mycobacteroides</taxon>
    </lineage>
</organism>
<reference evidence="3 5" key="1">
    <citation type="submission" date="2015-03" db="EMBL/GenBank/DDBJ databases">
        <authorList>
            <consortium name="Pathogen Informatics"/>
            <person name="Murphy D."/>
        </authorList>
    </citation>
    <scope>NUCLEOTIDE SEQUENCE [LARGE SCALE GENOMIC DNA]</scope>
    <source>
        <strain evidence="3 5">PAP036</strain>
    </source>
</reference>